<dbReference type="Gene3D" id="3.40.640.10">
    <property type="entry name" value="Type I PLP-dependent aspartate aminotransferase-like (Major domain)"/>
    <property type="match status" value="1"/>
</dbReference>
<dbReference type="SUPFAM" id="SSF53383">
    <property type="entry name" value="PLP-dependent transferases"/>
    <property type="match status" value="1"/>
</dbReference>
<comment type="cofactor">
    <cofactor evidence="1">
        <name>pyridoxal 5'-phosphate</name>
        <dbReference type="ChEBI" id="CHEBI:597326"/>
    </cofactor>
</comment>
<dbReference type="FunFam" id="3.40.640.10:FF:000012">
    <property type="entry name" value="alanine aminotransferase 2"/>
    <property type="match status" value="1"/>
</dbReference>
<gene>
    <name evidence="11" type="ORF">BCR42DRAFT_401340</name>
</gene>
<evidence type="ECO:0000256" key="8">
    <source>
        <dbReference type="ARBA" id="ARBA00078532"/>
    </source>
</evidence>
<dbReference type="InterPro" id="IPR015421">
    <property type="entry name" value="PyrdxlP-dep_Trfase_major"/>
</dbReference>
<comment type="subunit">
    <text evidence="2">Homodimer.</text>
</comment>
<dbReference type="AlphaFoldDB" id="A0A1X2J2B9"/>
<evidence type="ECO:0000259" key="10">
    <source>
        <dbReference type="Pfam" id="PF00155"/>
    </source>
</evidence>
<evidence type="ECO:0000256" key="4">
    <source>
        <dbReference type="ARBA" id="ARBA00022679"/>
    </source>
</evidence>
<dbReference type="FunFam" id="3.90.1150.10:FF:000010">
    <property type="entry name" value="Alanine aminotransferase 2"/>
    <property type="match status" value="1"/>
</dbReference>
<feature type="domain" description="Aminotransferase class I/classII large" evidence="10">
    <location>
        <begin position="119"/>
        <end position="490"/>
    </location>
</feature>
<evidence type="ECO:0000256" key="6">
    <source>
        <dbReference type="ARBA" id="ARBA00025785"/>
    </source>
</evidence>
<dbReference type="InterPro" id="IPR045088">
    <property type="entry name" value="ALAT1/2-like"/>
</dbReference>
<dbReference type="STRING" id="90262.A0A1X2J2B9"/>
<dbReference type="CDD" id="cd00609">
    <property type="entry name" value="AAT_like"/>
    <property type="match status" value="1"/>
</dbReference>
<dbReference type="Proteomes" id="UP000193560">
    <property type="component" value="Unassembled WGS sequence"/>
</dbReference>
<reference evidence="11 12" key="1">
    <citation type="submission" date="2016-07" db="EMBL/GenBank/DDBJ databases">
        <title>Pervasive Adenine N6-methylation of Active Genes in Fungi.</title>
        <authorList>
            <consortium name="DOE Joint Genome Institute"/>
            <person name="Mondo S.J."/>
            <person name="Dannebaum R.O."/>
            <person name="Kuo R.C."/>
            <person name="Labutti K."/>
            <person name="Haridas S."/>
            <person name="Kuo A."/>
            <person name="Salamov A."/>
            <person name="Ahrendt S.R."/>
            <person name="Lipzen A."/>
            <person name="Sullivan W."/>
            <person name="Andreopoulos W.B."/>
            <person name="Clum A."/>
            <person name="Lindquist E."/>
            <person name="Daum C."/>
            <person name="Ramamoorthy G.K."/>
            <person name="Gryganskyi A."/>
            <person name="Culley D."/>
            <person name="Magnuson J.K."/>
            <person name="James T.Y."/>
            <person name="O'Malley M.A."/>
            <person name="Stajich J.E."/>
            <person name="Spatafora J.W."/>
            <person name="Visel A."/>
            <person name="Grigoriev I.V."/>
        </authorList>
    </citation>
    <scope>NUCLEOTIDE SEQUENCE [LARGE SCALE GENOMIC DNA]</scope>
    <source>
        <strain evidence="11 12">NRRL 1336</strain>
    </source>
</reference>
<dbReference type="InterPro" id="IPR004839">
    <property type="entry name" value="Aminotransferase_I/II_large"/>
</dbReference>
<evidence type="ECO:0000256" key="3">
    <source>
        <dbReference type="ARBA" id="ARBA00022576"/>
    </source>
</evidence>
<dbReference type="Gene3D" id="1.10.287.1970">
    <property type="match status" value="1"/>
</dbReference>
<accession>A0A1X2J2B9</accession>
<dbReference type="InterPro" id="IPR015424">
    <property type="entry name" value="PyrdxlP-dep_Trfase"/>
</dbReference>
<name>A0A1X2J2B9_9FUNG</name>
<evidence type="ECO:0000256" key="9">
    <source>
        <dbReference type="ARBA" id="ARBA00080525"/>
    </source>
</evidence>
<evidence type="ECO:0000256" key="7">
    <source>
        <dbReference type="ARBA" id="ARBA00077894"/>
    </source>
</evidence>
<dbReference type="UniPathway" id="UPA00528">
    <property type="reaction ID" value="UER00586"/>
</dbReference>
<dbReference type="OrthoDB" id="1732682at2759"/>
<dbReference type="PANTHER" id="PTHR11751">
    <property type="entry name" value="ALANINE AMINOTRANSFERASE"/>
    <property type="match status" value="1"/>
</dbReference>
<evidence type="ECO:0000313" key="11">
    <source>
        <dbReference type="EMBL" id="ORZ25972.1"/>
    </source>
</evidence>
<comment type="similarity">
    <text evidence="6">Belongs to the class-I pyridoxal-phosphate-dependent aminotransferase family. Alanine aminotransferase subfamily.</text>
</comment>
<dbReference type="GO" id="GO:0042853">
    <property type="term" value="P:L-alanine catabolic process"/>
    <property type="evidence" value="ECO:0007669"/>
    <property type="project" value="UniProtKB-UniPathway"/>
</dbReference>
<evidence type="ECO:0000256" key="5">
    <source>
        <dbReference type="ARBA" id="ARBA00022898"/>
    </source>
</evidence>
<keyword evidence="12" id="KW-1185">Reference proteome</keyword>
<dbReference type="GO" id="GO:0008483">
    <property type="term" value="F:transaminase activity"/>
    <property type="evidence" value="ECO:0007669"/>
    <property type="project" value="UniProtKB-KW"/>
</dbReference>
<sequence>MLRNAIRTINVQSRQSRLYLSLRHASATPNRTKVLTTETMHPLVRQMEYAVRGALPIRAESLSKQLLTDKSLGFERVVFCNIGNPQQLNQKPITFFRQVASLCENPELLKAGNRDALLKLYPADAIARAELLLKHIGSVGAYSHSKGIHHIRENVAKFIEKRDGHPADPENIFLTQGASAGVSTAIQILTQDNKSGFLIPIPQYPLYSATLALVDATQVPYYLNESNNWGLEVKDLKKAVDEARDNGTDMRALVIINPGNPTGQCLPKETLTELLTFCYDEKLVLLADEVYQTNIYKPKTNPFVSFRQALLDHPLAHVKDNVELFSFHSISKGMIGECGRRGGYLECVNIDEKVMDQLYKIASVSLCPNVQGQILVDLMTNPPVEGDQSYPQYKAEIDTIYQSLVRRSTKLAGCFNSLENMSCNDAEGAMYLFPQLTLPQKAIDAAKEKGMAPDTYYCMSMLEATGVCVIPGSGFGQVPNTWHFRSTFLPEEHLFDTFCADLEKFHREFMAKYKD</sequence>
<dbReference type="EMBL" id="MCGE01000001">
    <property type="protein sequence ID" value="ORZ25972.1"/>
    <property type="molecule type" value="Genomic_DNA"/>
</dbReference>
<dbReference type="Gene3D" id="3.90.1150.10">
    <property type="entry name" value="Aspartate Aminotransferase, domain 1"/>
    <property type="match status" value="1"/>
</dbReference>
<dbReference type="FunFam" id="1.10.287.1970:FF:000001">
    <property type="entry name" value="Alanine aminotransferase 2"/>
    <property type="match status" value="1"/>
</dbReference>
<organism evidence="11 12">
    <name type="scientific">Absidia repens</name>
    <dbReference type="NCBI Taxonomy" id="90262"/>
    <lineage>
        <taxon>Eukaryota</taxon>
        <taxon>Fungi</taxon>
        <taxon>Fungi incertae sedis</taxon>
        <taxon>Mucoromycota</taxon>
        <taxon>Mucoromycotina</taxon>
        <taxon>Mucoromycetes</taxon>
        <taxon>Mucorales</taxon>
        <taxon>Cunninghamellaceae</taxon>
        <taxon>Absidia</taxon>
    </lineage>
</organism>
<keyword evidence="3" id="KW-0032">Aminotransferase</keyword>
<dbReference type="PANTHER" id="PTHR11751:SF29">
    <property type="entry name" value="ALANINE TRANSAMINASE"/>
    <property type="match status" value="1"/>
</dbReference>
<proteinExistence type="inferred from homology"/>
<evidence type="ECO:0000256" key="2">
    <source>
        <dbReference type="ARBA" id="ARBA00011738"/>
    </source>
</evidence>
<dbReference type="Pfam" id="PF00155">
    <property type="entry name" value="Aminotran_1_2"/>
    <property type="match status" value="1"/>
</dbReference>
<dbReference type="InterPro" id="IPR015422">
    <property type="entry name" value="PyrdxlP-dep_Trfase_small"/>
</dbReference>
<keyword evidence="4 11" id="KW-0808">Transferase</keyword>
<evidence type="ECO:0000313" key="12">
    <source>
        <dbReference type="Proteomes" id="UP000193560"/>
    </source>
</evidence>
<evidence type="ECO:0000256" key="1">
    <source>
        <dbReference type="ARBA" id="ARBA00001933"/>
    </source>
</evidence>
<protein>
    <recommendedName>
        <fullName evidence="7">Glutamate pyruvate transaminase</fullName>
    </recommendedName>
    <alternativeName>
        <fullName evidence="8">Glutamic--alanine transaminase</fullName>
    </alternativeName>
    <alternativeName>
        <fullName evidence="9">Glutamic--pyruvic transaminase</fullName>
    </alternativeName>
</protein>
<keyword evidence="5" id="KW-0663">Pyridoxal phosphate</keyword>
<dbReference type="GO" id="GO:0030170">
    <property type="term" value="F:pyridoxal phosphate binding"/>
    <property type="evidence" value="ECO:0007669"/>
    <property type="project" value="InterPro"/>
</dbReference>
<comment type="caution">
    <text evidence="11">The sequence shown here is derived from an EMBL/GenBank/DDBJ whole genome shotgun (WGS) entry which is preliminary data.</text>
</comment>